<evidence type="ECO:0000313" key="2">
    <source>
        <dbReference type="EMBL" id="TQL42903.1"/>
    </source>
</evidence>
<feature type="chain" id="PRO_5021725148" description="PBP domain-containing protein" evidence="1">
    <location>
        <begin position="31"/>
        <end position="353"/>
    </location>
</feature>
<dbReference type="PROSITE" id="PS51257">
    <property type="entry name" value="PROKAR_LIPOPROTEIN"/>
    <property type="match status" value="1"/>
</dbReference>
<sequence>MNTRRFNRPRAAGAVLVLLALLTAAGCAGAPGKPPGKPKVEAPETCEEYLALPAKTAAKFFAKEPAVQVYSSSGAKSMSLADYYFEVCGTADGAETLSNLQYADANDPDCASFEGLDPATQQAWLAAMYEDQSFSLDREVTSEEIVRACTVFGAGNIVGASNLIKSFGDDYVTWETESKLGYREIVALSAHTLLSGEAIQHPKKDEFIAGAGCGFDPTKDAAIPLGASVKNVTPGQPQPLRLRFALVAAQSGSLTTTAYLEANHSSGASCSESAGGIISGAAIGTKYDEPSEAGEAHYPNYFVIVKDYFSPRYPGGAVDELAAYSLHAQASYNEADPVTLLEPAELSLAIAAP</sequence>
<proteinExistence type="predicted"/>
<reference evidence="2 3" key="1">
    <citation type="submission" date="2019-06" db="EMBL/GenBank/DDBJ databases">
        <title>Sequencing the genomes of 1000 actinobacteria strains.</title>
        <authorList>
            <person name="Klenk H.-P."/>
        </authorList>
    </citation>
    <scope>NUCLEOTIDE SEQUENCE [LARGE SCALE GENOMIC DNA]</scope>
    <source>
        <strain evidence="2 3">DSM 8803</strain>
    </source>
</reference>
<evidence type="ECO:0000313" key="3">
    <source>
        <dbReference type="Proteomes" id="UP000319094"/>
    </source>
</evidence>
<gene>
    <name evidence="2" type="ORF">FB468_0912</name>
</gene>
<feature type="signal peptide" evidence="1">
    <location>
        <begin position="1"/>
        <end position="30"/>
    </location>
</feature>
<keyword evidence="3" id="KW-1185">Reference proteome</keyword>
<comment type="caution">
    <text evidence="2">The sequence shown here is derived from an EMBL/GenBank/DDBJ whole genome shotgun (WGS) entry which is preliminary data.</text>
</comment>
<keyword evidence="1" id="KW-0732">Signal</keyword>
<dbReference type="RefSeq" id="WP_141886290.1">
    <property type="nucleotide sequence ID" value="NZ_BAAAUY010000021.1"/>
</dbReference>
<organism evidence="2 3">
    <name type="scientific">Leucobacter komagatae</name>
    <dbReference type="NCBI Taxonomy" id="55969"/>
    <lineage>
        <taxon>Bacteria</taxon>
        <taxon>Bacillati</taxon>
        <taxon>Actinomycetota</taxon>
        <taxon>Actinomycetes</taxon>
        <taxon>Micrococcales</taxon>
        <taxon>Microbacteriaceae</taxon>
        <taxon>Leucobacter</taxon>
    </lineage>
</organism>
<name>A0A542Y4A1_9MICO</name>
<dbReference type="EMBL" id="VFON01000001">
    <property type="protein sequence ID" value="TQL42903.1"/>
    <property type="molecule type" value="Genomic_DNA"/>
</dbReference>
<dbReference type="AlphaFoldDB" id="A0A542Y4A1"/>
<accession>A0A542Y4A1</accession>
<evidence type="ECO:0008006" key="4">
    <source>
        <dbReference type="Google" id="ProtNLM"/>
    </source>
</evidence>
<evidence type="ECO:0000256" key="1">
    <source>
        <dbReference type="SAM" id="SignalP"/>
    </source>
</evidence>
<protein>
    <recommendedName>
        <fullName evidence="4">PBP domain-containing protein</fullName>
    </recommendedName>
</protein>
<dbReference type="Proteomes" id="UP000319094">
    <property type="component" value="Unassembled WGS sequence"/>
</dbReference>